<dbReference type="PANTHER" id="PTHR43640:SF1">
    <property type="entry name" value="THIOREDOXIN-DEPENDENT PEROXIREDOXIN"/>
    <property type="match status" value="1"/>
</dbReference>
<organism evidence="2 3">
    <name type="scientific">Chitinophaga costaii</name>
    <dbReference type="NCBI Taxonomy" id="1335309"/>
    <lineage>
        <taxon>Bacteria</taxon>
        <taxon>Pseudomonadati</taxon>
        <taxon>Bacteroidota</taxon>
        <taxon>Chitinophagia</taxon>
        <taxon>Chitinophagales</taxon>
        <taxon>Chitinophagaceae</taxon>
        <taxon>Chitinophaga</taxon>
    </lineage>
</organism>
<evidence type="ECO:0000313" key="3">
    <source>
        <dbReference type="Proteomes" id="UP000242818"/>
    </source>
</evidence>
<dbReference type="Gene3D" id="3.40.30.10">
    <property type="entry name" value="Glutaredoxin"/>
    <property type="match status" value="1"/>
</dbReference>
<dbReference type="InterPro" id="IPR036249">
    <property type="entry name" value="Thioredoxin-like_sf"/>
</dbReference>
<dbReference type="GO" id="GO:0016491">
    <property type="term" value="F:oxidoreductase activity"/>
    <property type="evidence" value="ECO:0007669"/>
    <property type="project" value="InterPro"/>
</dbReference>
<protein>
    <submittedName>
        <fullName evidence="2">Redoxin</fullName>
    </submittedName>
</protein>
<evidence type="ECO:0000313" key="2">
    <source>
        <dbReference type="EMBL" id="SCC46042.1"/>
    </source>
</evidence>
<dbReference type="PANTHER" id="PTHR43640">
    <property type="entry name" value="OS07G0260300 PROTEIN"/>
    <property type="match status" value="1"/>
</dbReference>
<evidence type="ECO:0000259" key="1">
    <source>
        <dbReference type="Pfam" id="PF08534"/>
    </source>
</evidence>
<dbReference type="AlphaFoldDB" id="A0A1C4ER79"/>
<dbReference type="SUPFAM" id="SSF52833">
    <property type="entry name" value="Thioredoxin-like"/>
    <property type="match status" value="1"/>
</dbReference>
<sequence length="200" mass="22027">MKTLAVGLLLGSAIFLDFRRGTEALQTGAILPNADEPLCEISGQELTLHKAMGANGLLVMFTSNICPYVLRNQARTNAVCRFAQAHQIGVVLLNSNEAERQSNESLEYMKIYAREQGFSWYYAVDQNSHLADAFGADHTPDCYLFDRESKLVYKGGIDDNPGNAAQVKVHYLQHALEAISTGKTVTDHQGEDVGCSIKRM</sequence>
<proteinExistence type="predicted"/>
<name>A0A1C4ER79_9BACT</name>
<reference evidence="2 3" key="1">
    <citation type="submission" date="2016-08" db="EMBL/GenBank/DDBJ databases">
        <authorList>
            <person name="Seilhamer J.J."/>
        </authorList>
    </citation>
    <scope>NUCLEOTIDE SEQUENCE [LARGE SCALE GENOMIC DNA]</scope>
    <source>
        <strain evidence="2 3">A37T2</strain>
    </source>
</reference>
<accession>A0A1C4ER79</accession>
<dbReference type="OrthoDB" id="9809746at2"/>
<dbReference type="Proteomes" id="UP000242818">
    <property type="component" value="Unassembled WGS sequence"/>
</dbReference>
<keyword evidence="3" id="KW-1185">Reference proteome</keyword>
<dbReference type="InterPro" id="IPR047262">
    <property type="entry name" value="PRX-like1"/>
</dbReference>
<gene>
    <name evidence="2" type="ORF">GA0116948_109133</name>
</gene>
<dbReference type="Pfam" id="PF08534">
    <property type="entry name" value="Redoxin"/>
    <property type="match status" value="1"/>
</dbReference>
<dbReference type="EMBL" id="FMAR01000009">
    <property type="protein sequence ID" value="SCC46042.1"/>
    <property type="molecule type" value="Genomic_DNA"/>
</dbReference>
<dbReference type="InterPro" id="IPR013740">
    <property type="entry name" value="Redoxin"/>
</dbReference>
<dbReference type="STRING" id="1335309.GA0116948_109133"/>
<dbReference type="RefSeq" id="WP_089713166.1">
    <property type="nucleotide sequence ID" value="NZ_FMAR01000009.1"/>
</dbReference>
<feature type="domain" description="Redoxin" evidence="1">
    <location>
        <begin position="28"/>
        <end position="160"/>
    </location>
</feature>